<dbReference type="EMBL" id="VSSQ01015256">
    <property type="protein sequence ID" value="MPM55396.1"/>
    <property type="molecule type" value="Genomic_DNA"/>
</dbReference>
<sequence length="171" mass="19829">MMKKEPVEFYEVQRFRQWWTWILLLGINALFLWGCIQQLLLGKEWGTNPMNDAGLIIVAAAMLLLSVAILGAKLFTYINEEGVYVKFFPFHFRYKFYDWSNLHKVYVRDYKPIKEFGGWGIRFSINAGRAFTMSGNKGLQLVLMNGKKVLIGTMQAEYLAEILVKLGKTKD</sequence>
<evidence type="ECO:0000256" key="1">
    <source>
        <dbReference type="SAM" id="Phobius"/>
    </source>
</evidence>
<evidence type="ECO:0000313" key="2">
    <source>
        <dbReference type="EMBL" id="MPM55396.1"/>
    </source>
</evidence>
<keyword evidence="1" id="KW-0812">Transmembrane</keyword>
<organism evidence="2">
    <name type="scientific">bioreactor metagenome</name>
    <dbReference type="NCBI Taxonomy" id="1076179"/>
    <lineage>
        <taxon>unclassified sequences</taxon>
        <taxon>metagenomes</taxon>
        <taxon>ecological metagenomes</taxon>
    </lineage>
</organism>
<reference evidence="2" key="1">
    <citation type="submission" date="2019-08" db="EMBL/GenBank/DDBJ databases">
        <authorList>
            <person name="Kucharzyk K."/>
            <person name="Murdoch R.W."/>
            <person name="Higgins S."/>
            <person name="Loffler F."/>
        </authorList>
    </citation>
    <scope>NUCLEOTIDE SEQUENCE</scope>
</reference>
<comment type="caution">
    <text evidence="2">The sequence shown here is derived from an EMBL/GenBank/DDBJ whole genome shotgun (WGS) entry which is preliminary data.</text>
</comment>
<keyword evidence="1" id="KW-0472">Membrane</keyword>
<dbReference type="AlphaFoldDB" id="A0A645AR55"/>
<proteinExistence type="predicted"/>
<accession>A0A645AR55</accession>
<gene>
    <name evidence="2" type="ORF">SDC9_102192</name>
</gene>
<keyword evidence="1" id="KW-1133">Transmembrane helix</keyword>
<name>A0A645AR55_9ZZZZ</name>
<feature type="transmembrane region" description="Helical" evidence="1">
    <location>
        <begin position="21"/>
        <end position="41"/>
    </location>
</feature>
<protein>
    <submittedName>
        <fullName evidence="2">Uncharacterized protein</fullName>
    </submittedName>
</protein>
<feature type="transmembrane region" description="Helical" evidence="1">
    <location>
        <begin position="53"/>
        <end position="72"/>
    </location>
</feature>